<dbReference type="PANTHER" id="PTHR43918:SF4">
    <property type="entry name" value="CARBOXYLIC ESTER HYDROLASE"/>
    <property type="match status" value="1"/>
</dbReference>
<keyword evidence="5" id="KW-1185">Reference proteome</keyword>
<accession>A0AAW0BN00</accession>
<dbReference type="InterPro" id="IPR002018">
    <property type="entry name" value="CarbesteraseB"/>
</dbReference>
<dbReference type="Proteomes" id="UP001383192">
    <property type="component" value="Unassembled WGS sequence"/>
</dbReference>
<comment type="similarity">
    <text evidence="1">Belongs to the type-B carboxylesterase/lipase family.</text>
</comment>
<dbReference type="Gene3D" id="3.40.50.1820">
    <property type="entry name" value="alpha/beta hydrolase"/>
    <property type="match status" value="1"/>
</dbReference>
<dbReference type="GO" id="GO:0052689">
    <property type="term" value="F:carboxylic ester hydrolase activity"/>
    <property type="evidence" value="ECO:0007669"/>
    <property type="project" value="TreeGrafter"/>
</dbReference>
<dbReference type="AlphaFoldDB" id="A0AAW0BN00"/>
<evidence type="ECO:0000256" key="2">
    <source>
        <dbReference type="ARBA" id="ARBA00022801"/>
    </source>
</evidence>
<organism evidence="4 5">
    <name type="scientific">Paramarasmius palmivorus</name>
    <dbReference type="NCBI Taxonomy" id="297713"/>
    <lineage>
        <taxon>Eukaryota</taxon>
        <taxon>Fungi</taxon>
        <taxon>Dikarya</taxon>
        <taxon>Basidiomycota</taxon>
        <taxon>Agaricomycotina</taxon>
        <taxon>Agaricomycetes</taxon>
        <taxon>Agaricomycetidae</taxon>
        <taxon>Agaricales</taxon>
        <taxon>Marasmiineae</taxon>
        <taxon>Marasmiaceae</taxon>
        <taxon>Paramarasmius</taxon>
    </lineage>
</organism>
<dbReference type="EMBL" id="JAYKXP010000092">
    <property type="protein sequence ID" value="KAK7027997.1"/>
    <property type="molecule type" value="Genomic_DNA"/>
</dbReference>
<dbReference type="InterPro" id="IPR050654">
    <property type="entry name" value="AChE-related_enzymes"/>
</dbReference>
<dbReference type="Pfam" id="PF00135">
    <property type="entry name" value="COesterase"/>
    <property type="match status" value="1"/>
</dbReference>
<name>A0AAW0BN00_9AGAR</name>
<dbReference type="InterPro" id="IPR029058">
    <property type="entry name" value="AB_hydrolase_fold"/>
</dbReference>
<gene>
    <name evidence="4" type="ORF">VNI00_015083</name>
</gene>
<reference evidence="4 5" key="1">
    <citation type="submission" date="2024-01" db="EMBL/GenBank/DDBJ databases">
        <title>A draft genome for a cacao thread blight-causing isolate of Paramarasmius palmivorus.</title>
        <authorList>
            <person name="Baruah I.K."/>
            <person name="Bukari Y."/>
            <person name="Amoako-Attah I."/>
            <person name="Meinhardt L.W."/>
            <person name="Bailey B.A."/>
            <person name="Cohen S.P."/>
        </authorList>
    </citation>
    <scope>NUCLEOTIDE SEQUENCE [LARGE SCALE GENOMIC DNA]</scope>
    <source>
        <strain evidence="4 5">GH-12</strain>
    </source>
</reference>
<feature type="domain" description="Carboxylesterase type B" evidence="3">
    <location>
        <begin position="6"/>
        <end position="265"/>
    </location>
</feature>
<keyword evidence="2" id="KW-0378">Hydrolase</keyword>
<evidence type="ECO:0000313" key="5">
    <source>
        <dbReference type="Proteomes" id="UP001383192"/>
    </source>
</evidence>
<comment type="caution">
    <text evidence="4">The sequence shown here is derived from an EMBL/GenBank/DDBJ whole genome shotgun (WGS) entry which is preliminary data.</text>
</comment>
<proteinExistence type="inferred from homology"/>
<dbReference type="PANTHER" id="PTHR43918">
    <property type="entry name" value="ACETYLCHOLINESTERASE"/>
    <property type="match status" value="1"/>
</dbReference>
<evidence type="ECO:0000259" key="3">
    <source>
        <dbReference type="Pfam" id="PF00135"/>
    </source>
</evidence>
<protein>
    <recommendedName>
        <fullName evidence="3">Carboxylesterase type B domain-containing protein</fullName>
    </recommendedName>
</protein>
<dbReference type="SUPFAM" id="SSF53474">
    <property type="entry name" value="alpha/beta-Hydrolases"/>
    <property type="match status" value="1"/>
</dbReference>
<evidence type="ECO:0000256" key="1">
    <source>
        <dbReference type="ARBA" id="ARBA00005964"/>
    </source>
</evidence>
<evidence type="ECO:0000313" key="4">
    <source>
        <dbReference type="EMBL" id="KAK7027997.1"/>
    </source>
</evidence>
<sequence>MERLYGQVAEFAGCNTSEDTLSCLRGVNASTLALAGAKTLQARGSTLYAFAPCMDGELITMRPVEAFGSGKFARVNVLFGSNTNEGANWSNSLPSAAANTSMPNATETTVYNFIRGQYAPFTNSSFAQGLELYPNATYNASMSMQGQQMYGEARYICSASLIGSGVASVGNRAWVYRYNNPNMGSNHGSEIQAMWGTPSAKATAQDKELFSRMREYWTSFVTGGDPVSSNVTWEEFGEGRRLLLDPSGIQMEDIPSEQAERCAFWHGISEELNT</sequence>